<feature type="domain" description="Aspartate/homoserine dehydrogenase NAD-binding" evidence="8">
    <location>
        <begin position="38"/>
        <end position="114"/>
    </location>
</feature>
<dbReference type="PANTHER" id="PTHR31873">
    <property type="entry name" value="L-ASPARTATE DEHYDROGENASE-RELATED"/>
    <property type="match status" value="1"/>
</dbReference>
<reference evidence="9 10" key="1">
    <citation type="submission" date="2014-08" db="EMBL/GenBank/DDBJ databases">
        <authorList>
            <person name="Moulin Lionel"/>
        </authorList>
    </citation>
    <scope>NUCLEOTIDE SEQUENCE [LARGE SCALE GENOMIC DNA]</scope>
</reference>
<feature type="domain" description="Aspartate dehydrogenase" evidence="7">
    <location>
        <begin position="161"/>
        <end position="245"/>
    </location>
</feature>
<dbReference type="GO" id="GO:0051287">
    <property type="term" value="F:NAD binding"/>
    <property type="evidence" value="ECO:0007669"/>
    <property type="project" value="UniProtKB-UniRule"/>
</dbReference>
<dbReference type="HAMAP" id="MF_01265">
    <property type="entry name" value="NadX"/>
    <property type="match status" value="1"/>
</dbReference>
<dbReference type="Proteomes" id="UP000046122">
    <property type="component" value="Unassembled WGS sequence"/>
</dbReference>
<dbReference type="SUPFAM" id="SSF51735">
    <property type="entry name" value="NAD(P)-binding Rossmann-fold domains"/>
    <property type="match status" value="1"/>
</dbReference>
<evidence type="ECO:0000256" key="2">
    <source>
        <dbReference type="ARBA" id="ARBA00022642"/>
    </source>
</evidence>
<keyword evidence="2 6" id="KW-0662">Pyridine nucleotide biosynthesis</keyword>
<protein>
    <recommendedName>
        <fullName evidence="6">L-aspartate dehydrogenase</fullName>
        <ecNumber evidence="6">1.4.1.21</ecNumber>
    </recommendedName>
</protein>
<dbReference type="InterPro" id="IPR011182">
    <property type="entry name" value="L-Asp_DH"/>
</dbReference>
<comment type="similarity">
    <text evidence="1 6">Belongs to the L-aspartate dehydrogenase family.</text>
</comment>
<dbReference type="UniPathway" id="UPA00253">
    <property type="reaction ID" value="UER00456"/>
</dbReference>
<evidence type="ECO:0000313" key="10">
    <source>
        <dbReference type="Proteomes" id="UP000046122"/>
    </source>
</evidence>
<evidence type="ECO:0000259" key="7">
    <source>
        <dbReference type="Pfam" id="PF01958"/>
    </source>
</evidence>
<evidence type="ECO:0000256" key="4">
    <source>
        <dbReference type="ARBA" id="ARBA00023002"/>
    </source>
</evidence>
<dbReference type="GO" id="GO:0009435">
    <property type="term" value="P:NAD+ biosynthetic process"/>
    <property type="evidence" value="ECO:0007669"/>
    <property type="project" value="UniProtKB-UniRule"/>
</dbReference>
<evidence type="ECO:0000313" key="9">
    <source>
        <dbReference type="EMBL" id="CDX56498.1"/>
    </source>
</evidence>
<organism evidence="9 10">
    <name type="scientific">Mesorhizobium plurifarium</name>
    <dbReference type="NCBI Taxonomy" id="69974"/>
    <lineage>
        <taxon>Bacteria</taxon>
        <taxon>Pseudomonadati</taxon>
        <taxon>Pseudomonadota</taxon>
        <taxon>Alphaproteobacteria</taxon>
        <taxon>Hyphomicrobiales</taxon>
        <taxon>Phyllobacteriaceae</taxon>
        <taxon>Mesorhizobium</taxon>
    </lineage>
</organism>
<dbReference type="SUPFAM" id="SSF55347">
    <property type="entry name" value="Glyceraldehyde-3-phosphate dehydrogenase-like, C-terminal domain"/>
    <property type="match status" value="1"/>
</dbReference>
<dbReference type="EC" id="1.4.1.21" evidence="6"/>
<comment type="function">
    <text evidence="6">Specifically catalyzes the NAD or NADP-dependent dehydrogenation of L-aspartate to iminoaspartate.</text>
</comment>
<evidence type="ECO:0000259" key="8">
    <source>
        <dbReference type="Pfam" id="PF03447"/>
    </source>
</evidence>
<dbReference type="InterPro" id="IPR036291">
    <property type="entry name" value="NAD(P)-bd_dom_sf"/>
</dbReference>
<evidence type="ECO:0000256" key="5">
    <source>
        <dbReference type="ARBA" id="ARBA00023027"/>
    </source>
</evidence>
<feature type="binding site" evidence="6">
    <location>
        <position position="181"/>
    </location>
    <ligand>
        <name>NAD(+)</name>
        <dbReference type="ChEBI" id="CHEBI:57540"/>
    </ligand>
</feature>
<dbReference type="PANTHER" id="PTHR31873:SF6">
    <property type="entry name" value="ASPARTATE DEHYDROGENASE DOMAIN-CONTAINING PROTEIN"/>
    <property type="match status" value="1"/>
</dbReference>
<feature type="active site" evidence="6">
    <location>
        <position position="210"/>
    </location>
</feature>
<evidence type="ECO:0000256" key="6">
    <source>
        <dbReference type="HAMAP-Rule" id="MF_01265"/>
    </source>
</evidence>
<dbReference type="InterPro" id="IPR005106">
    <property type="entry name" value="Asp/hSer_DH_NAD-bd"/>
</dbReference>
<dbReference type="Pfam" id="PF03447">
    <property type="entry name" value="NAD_binding_3"/>
    <property type="match status" value="1"/>
</dbReference>
<comment type="catalytic activity">
    <reaction evidence="6">
        <text>L-aspartate + NAD(+) + H2O = oxaloacetate + NH4(+) + NADH + H(+)</text>
        <dbReference type="Rhea" id="RHEA:11788"/>
        <dbReference type="ChEBI" id="CHEBI:15377"/>
        <dbReference type="ChEBI" id="CHEBI:15378"/>
        <dbReference type="ChEBI" id="CHEBI:16452"/>
        <dbReference type="ChEBI" id="CHEBI:28938"/>
        <dbReference type="ChEBI" id="CHEBI:29991"/>
        <dbReference type="ChEBI" id="CHEBI:57540"/>
        <dbReference type="ChEBI" id="CHEBI:57945"/>
        <dbReference type="EC" id="1.4.1.21"/>
    </reaction>
</comment>
<comment type="miscellaneous">
    <text evidence="6">The iminoaspartate product is unstable in aqueous solution and can decompose to oxaloacetate and ammonia.</text>
</comment>
<comment type="catalytic activity">
    <reaction evidence="6">
        <text>L-aspartate + NADP(+) + H2O = oxaloacetate + NH4(+) + NADPH + H(+)</text>
        <dbReference type="Rhea" id="RHEA:11784"/>
        <dbReference type="ChEBI" id="CHEBI:15377"/>
        <dbReference type="ChEBI" id="CHEBI:15378"/>
        <dbReference type="ChEBI" id="CHEBI:16452"/>
        <dbReference type="ChEBI" id="CHEBI:28938"/>
        <dbReference type="ChEBI" id="CHEBI:29991"/>
        <dbReference type="ChEBI" id="CHEBI:57783"/>
        <dbReference type="ChEBI" id="CHEBI:58349"/>
        <dbReference type="EC" id="1.4.1.21"/>
    </reaction>
</comment>
<dbReference type="GO" id="GO:0050661">
    <property type="term" value="F:NADP binding"/>
    <property type="evidence" value="ECO:0007669"/>
    <property type="project" value="UniProtKB-UniRule"/>
</dbReference>
<dbReference type="Gene3D" id="3.30.360.10">
    <property type="entry name" value="Dihydrodipicolinate Reductase, domain 2"/>
    <property type="match status" value="1"/>
</dbReference>
<feature type="binding site" evidence="6">
    <location>
        <position position="117"/>
    </location>
    <ligand>
        <name>NAD(+)</name>
        <dbReference type="ChEBI" id="CHEBI:57540"/>
    </ligand>
</feature>
<proteinExistence type="inferred from homology"/>
<name>A0A090GBE3_MESPL</name>
<evidence type="ECO:0000256" key="1">
    <source>
        <dbReference type="ARBA" id="ARBA00008331"/>
    </source>
</evidence>
<dbReference type="GO" id="GO:0033735">
    <property type="term" value="F:aspartate dehydrogenase [NAD(P)+] activity"/>
    <property type="evidence" value="ECO:0007669"/>
    <property type="project" value="UniProtKB-EC"/>
</dbReference>
<dbReference type="GO" id="GO:0016639">
    <property type="term" value="F:oxidoreductase activity, acting on the CH-NH2 group of donors, NAD or NADP as acceptor"/>
    <property type="evidence" value="ECO:0007669"/>
    <property type="project" value="UniProtKB-UniRule"/>
</dbReference>
<keyword evidence="5 6" id="KW-0520">NAD</keyword>
<accession>A0A090GBE3</accession>
<keyword evidence="3 6" id="KW-0521">NADP</keyword>
<dbReference type="Gene3D" id="3.40.50.720">
    <property type="entry name" value="NAD(P)-binding Rossmann-like Domain"/>
    <property type="match status" value="1"/>
</dbReference>
<dbReference type="InterPro" id="IPR020626">
    <property type="entry name" value="Asp_DH_prok"/>
</dbReference>
<dbReference type="PIRSF" id="PIRSF005227">
    <property type="entry name" value="Asp_dh_NAD_syn"/>
    <property type="match status" value="1"/>
</dbReference>
<evidence type="ECO:0000256" key="3">
    <source>
        <dbReference type="ARBA" id="ARBA00022857"/>
    </source>
</evidence>
<dbReference type="InterPro" id="IPR002811">
    <property type="entry name" value="Asp_DH"/>
</dbReference>
<sequence length="263" mass="26971">MTTLGLIGYGAIARDIVSAFPPDAVDWLVLLREGASPELPANVSAVTRVERLIEAKPRAVVEAAGQAAVATYIPALLEAGIPTVVASVGALADATLHARITAAGRNGGARFILPAGALGGLDYLRAIAALPDARVRYTSRKPPAAWEAEIAALGLSAERDAVTLFEGTPADAASAYPKNLNAAFAVALAVGDEKVTVRVIADPKAIGNSHEIEAESAAGTAFFNMVNAPSPVNPKTSALTALSLVAALRDLLDIDPPEKGGRR</sequence>
<keyword evidence="4 6" id="KW-0560">Oxidoreductase</keyword>
<comment type="pathway">
    <text evidence="6">Cofactor biosynthesis; NAD(+) biosynthesis; iminoaspartate from L-aspartate (dehydrogenase route): step 1/1.</text>
</comment>
<dbReference type="Pfam" id="PF01958">
    <property type="entry name" value="Asp_DH_C"/>
    <property type="match status" value="1"/>
</dbReference>
<dbReference type="EMBL" id="CCNE01000016">
    <property type="protein sequence ID" value="CDX56498.1"/>
    <property type="molecule type" value="Genomic_DNA"/>
</dbReference>
<dbReference type="NCBIfam" id="NF009828">
    <property type="entry name" value="PRK13303.1-3"/>
    <property type="match status" value="1"/>
</dbReference>
<dbReference type="AlphaFoldDB" id="A0A090GBE3"/>
<gene>
    <name evidence="6 9" type="primary">nadX</name>
    <name evidence="9" type="ORF">MPL3365_230259</name>
</gene>